<gene>
    <name evidence="2" type="ORF">CH338_02825</name>
</gene>
<dbReference type="EMBL" id="NPEU01000015">
    <property type="protein sequence ID" value="RAI41543.1"/>
    <property type="molecule type" value="Genomic_DNA"/>
</dbReference>
<comment type="caution">
    <text evidence="2">The sequence shown here is derived from an EMBL/GenBank/DDBJ whole genome shotgun (WGS) entry which is preliminary data.</text>
</comment>
<dbReference type="GO" id="GO:0016740">
    <property type="term" value="F:transferase activity"/>
    <property type="evidence" value="ECO:0007669"/>
    <property type="project" value="UniProtKB-KW"/>
</dbReference>
<name>A0A327KUY3_9BRAD</name>
<reference evidence="2 3" key="1">
    <citation type="submission" date="2017-07" db="EMBL/GenBank/DDBJ databases">
        <title>Draft Genome Sequences of Select Purple Nonsulfur Bacteria.</title>
        <authorList>
            <person name="Lasarre B."/>
            <person name="Mckinlay J.B."/>
        </authorList>
    </citation>
    <scope>NUCLEOTIDE SEQUENCE [LARGE SCALE GENOMIC DNA]</scope>
    <source>
        <strain evidence="2 3">DSM 11907</strain>
    </source>
</reference>
<dbReference type="CDD" id="cd03801">
    <property type="entry name" value="GT4_PimA-like"/>
    <property type="match status" value="1"/>
</dbReference>
<accession>A0A327KUY3</accession>
<dbReference type="RefSeq" id="WP_111355521.1">
    <property type="nucleotide sequence ID" value="NZ_NHSK01000061.1"/>
</dbReference>
<evidence type="ECO:0000313" key="3">
    <source>
        <dbReference type="Proteomes" id="UP000248863"/>
    </source>
</evidence>
<dbReference type="Pfam" id="PF13524">
    <property type="entry name" value="Glyco_trans_1_2"/>
    <property type="match status" value="1"/>
</dbReference>
<feature type="domain" description="Spore protein YkvP/CgeB glycosyl transferase-like" evidence="1">
    <location>
        <begin position="206"/>
        <end position="354"/>
    </location>
</feature>
<protein>
    <submittedName>
        <fullName evidence="2">Glycosyltransferase</fullName>
    </submittedName>
</protein>
<dbReference type="InterPro" id="IPR055259">
    <property type="entry name" value="YkvP/CgeB_Glyco_trans-like"/>
</dbReference>
<dbReference type="Gene3D" id="3.40.50.2000">
    <property type="entry name" value="Glycogen Phosphorylase B"/>
    <property type="match status" value="2"/>
</dbReference>
<sequence length="390" mass="42549">MKVVIFCHSLESCWNHGNAHFLRGIARELLRAGHAVDVHEPADGWSRTNALADGGPAALAPADRLVPGVGLHRYDAAGPDLDRALDGADLVLAHEWNEPRLIAALGARRAADCRFLLFFHDTHHRAVTAPDEIGRFDLDGYDGVLAFGEVLREVYLKRGWGRRVFTWHEAADTALFRPLARETDRDLVFIGNYGDGERDVELKTYLMEPIATLGLSARVHGVRWPEAARAELVARGIDYAGWLPNHRAPEAFARARVTVHVPRRPYAEALRGIPTIRMFEALACGIPLVSAPWDEAEGLFPDGSYLKVRDRDGMTAALATVLRDQDQAESLARTGLAAIRARHTCAHRVAALLDIVASVRGDRMPAASARPAAPILGAPAETAPARIAVS</sequence>
<evidence type="ECO:0000313" key="2">
    <source>
        <dbReference type="EMBL" id="RAI41543.1"/>
    </source>
</evidence>
<keyword evidence="3" id="KW-1185">Reference proteome</keyword>
<dbReference type="Proteomes" id="UP000248863">
    <property type="component" value="Unassembled WGS sequence"/>
</dbReference>
<evidence type="ECO:0000259" key="1">
    <source>
        <dbReference type="Pfam" id="PF13524"/>
    </source>
</evidence>
<dbReference type="AlphaFoldDB" id="A0A327KUY3"/>
<dbReference type="OrthoDB" id="9813806at2"/>
<dbReference type="SUPFAM" id="SSF53756">
    <property type="entry name" value="UDP-Glycosyltransferase/glycogen phosphorylase"/>
    <property type="match status" value="1"/>
</dbReference>
<proteinExistence type="predicted"/>
<organism evidence="2 3">
    <name type="scientific">Rhodoplanes elegans</name>
    <dbReference type="NCBI Taxonomy" id="29408"/>
    <lineage>
        <taxon>Bacteria</taxon>
        <taxon>Pseudomonadati</taxon>
        <taxon>Pseudomonadota</taxon>
        <taxon>Alphaproteobacteria</taxon>
        <taxon>Hyphomicrobiales</taxon>
        <taxon>Nitrobacteraceae</taxon>
        <taxon>Rhodoplanes</taxon>
    </lineage>
</organism>
<keyword evidence="2" id="KW-0808">Transferase</keyword>